<reference evidence="1 2" key="1">
    <citation type="submission" date="2021-02" db="EMBL/GenBank/DDBJ databases">
        <title>De Novo genome assembly of isolated myxobacteria.</title>
        <authorList>
            <person name="Stevens D.C."/>
        </authorList>
    </citation>
    <scope>NUCLEOTIDE SEQUENCE [LARGE SCALE GENOMIC DNA]</scope>
    <source>
        <strain evidence="2">SCPEA02</strain>
    </source>
</reference>
<keyword evidence="2" id="KW-1185">Reference proteome</keyword>
<evidence type="ECO:0000313" key="2">
    <source>
        <dbReference type="Proteomes" id="UP000662747"/>
    </source>
</evidence>
<gene>
    <name evidence="1" type="ORF">JY651_33220</name>
</gene>
<dbReference type="Proteomes" id="UP000662747">
    <property type="component" value="Chromosome"/>
</dbReference>
<dbReference type="PANTHER" id="PTHR42110:SF1">
    <property type="entry name" value="L-ASPARAGINASE, PUTATIVE (AFU_ORTHOLOGUE AFUA_3G11890)-RELATED"/>
    <property type="match status" value="1"/>
</dbReference>
<protein>
    <submittedName>
        <fullName evidence="1">Asparaginase</fullName>
    </submittedName>
</protein>
<sequence length="331" mass="34862">MSTLTIEALRSGLVESVHAVSVAVVDTEGTLVAQAGDPGRFTWWRSAAKPFQALPLVQDGAADHYGFGPRELALACGSNSSEPMHRALAASMLRACGCEEHQLACGPHPPLSLAVADEALRAGVVITPRWSNCSGKHAGMLALARHHGWATQGYERAGHPVQERALTEVLRWTSQSRDAVRLGVDGCTAVCFALSLRAMATSYARFGISTEPAARRLREAMVAHPEMVAGTGRPCTDIMTAARGAVVVKVGADGIYCAALPALGLGVALKVEDGDGRCSPPALLSVLRQVAERRGLSLPLPGLGHHEAPVQRTTRGEPVGELRATGALRFH</sequence>
<dbReference type="EMBL" id="CP071090">
    <property type="protein sequence ID" value="QSQ20109.1"/>
    <property type="molecule type" value="Genomic_DNA"/>
</dbReference>
<proteinExistence type="predicted"/>
<accession>A0ABX7NP11</accession>
<dbReference type="RefSeq" id="WP_206721690.1">
    <property type="nucleotide sequence ID" value="NZ_CP071090.1"/>
</dbReference>
<name>A0ABX7NP11_9BACT</name>
<evidence type="ECO:0000313" key="1">
    <source>
        <dbReference type="EMBL" id="QSQ20109.1"/>
    </source>
</evidence>
<dbReference type="Pfam" id="PF06089">
    <property type="entry name" value="Asparaginase_II"/>
    <property type="match status" value="1"/>
</dbReference>
<dbReference type="InterPro" id="IPR010349">
    <property type="entry name" value="Asparaginase_II"/>
</dbReference>
<dbReference type="PANTHER" id="PTHR42110">
    <property type="entry name" value="L-ASPARAGINASE, PUTATIVE (AFU_ORTHOLOGUE AFUA_3G11890)-RELATED"/>
    <property type="match status" value="1"/>
</dbReference>
<organism evidence="1 2">
    <name type="scientific">Pyxidicoccus parkwayensis</name>
    <dbReference type="NCBI Taxonomy" id="2813578"/>
    <lineage>
        <taxon>Bacteria</taxon>
        <taxon>Pseudomonadati</taxon>
        <taxon>Myxococcota</taxon>
        <taxon>Myxococcia</taxon>
        <taxon>Myxococcales</taxon>
        <taxon>Cystobacterineae</taxon>
        <taxon>Myxococcaceae</taxon>
        <taxon>Pyxidicoccus</taxon>
    </lineage>
</organism>